<dbReference type="RefSeq" id="WP_115843289.1">
    <property type="nucleotide sequence ID" value="NZ_CP183976.1"/>
</dbReference>
<feature type="signal peptide" evidence="2">
    <location>
        <begin position="1"/>
        <end position="24"/>
    </location>
</feature>
<dbReference type="EMBL" id="QTJR01000010">
    <property type="protein sequence ID" value="RDY66385.1"/>
    <property type="molecule type" value="Genomic_DNA"/>
</dbReference>
<dbReference type="Proteomes" id="UP000256829">
    <property type="component" value="Unassembled WGS sequence"/>
</dbReference>
<organism evidence="3 4">
    <name type="scientific">Lysobacter soli</name>
    <dbReference type="NCBI Taxonomy" id="453783"/>
    <lineage>
        <taxon>Bacteria</taxon>
        <taxon>Pseudomonadati</taxon>
        <taxon>Pseudomonadota</taxon>
        <taxon>Gammaproteobacteria</taxon>
        <taxon>Lysobacterales</taxon>
        <taxon>Lysobacteraceae</taxon>
        <taxon>Lysobacter</taxon>
    </lineage>
</organism>
<protein>
    <submittedName>
        <fullName evidence="3">Uncharacterized protein</fullName>
    </submittedName>
</protein>
<dbReference type="AlphaFoldDB" id="A0A3D8VAR4"/>
<reference evidence="3 4" key="1">
    <citation type="submission" date="2018-08" db="EMBL/GenBank/DDBJ databases">
        <title>Lysobacter soli KCTC 22011, whole genome shotgun sequence.</title>
        <authorList>
            <person name="Zhang X."/>
            <person name="Feng G."/>
            <person name="Zhu H."/>
        </authorList>
    </citation>
    <scope>NUCLEOTIDE SEQUENCE [LARGE SCALE GENOMIC DNA]</scope>
    <source>
        <strain evidence="3 4">KCTC 22011</strain>
    </source>
</reference>
<evidence type="ECO:0000313" key="3">
    <source>
        <dbReference type="EMBL" id="RDY66385.1"/>
    </source>
</evidence>
<keyword evidence="2" id="KW-0732">Signal</keyword>
<evidence type="ECO:0000256" key="2">
    <source>
        <dbReference type="SAM" id="SignalP"/>
    </source>
</evidence>
<evidence type="ECO:0000313" key="4">
    <source>
        <dbReference type="Proteomes" id="UP000256829"/>
    </source>
</evidence>
<evidence type="ECO:0000256" key="1">
    <source>
        <dbReference type="SAM" id="MobiDB-lite"/>
    </source>
</evidence>
<keyword evidence="4" id="KW-1185">Reference proteome</keyword>
<feature type="compositionally biased region" description="Low complexity" evidence="1">
    <location>
        <begin position="285"/>
        <end position="327"/>
    </location>
</feature>
<sequence length="327" mass="35467">MRPITRATAALTLLAALMAAGCQRAPAPVVEPTPTEPTQAVEQLIRDLRRNDLVSYSRHAVPPELHARLDTAWNEGRTRWPLTDLPLDDRLPAFIDSLSAPGAEKQLLTVYQRQFSGANAELRSAAATLGLFATQYLRAEGDYSDDERAHYVQLVSAISRWAQKAPLGDVQLARQTIPSLVAGARQTGLAGGPYRFRQLGMRHSLERMGPFFERMKRVVKVYGLDVDADLATARASLIAREGERARIRLQYTLAGKPIEAELAVERRDGHWYLTDALRHAEAEAARSANGAAPRPATDENAPVAAADKATQAAPPAATDAPSAATAP</sequence>
<accession>A0A3D8VAR4</accession>
<proteinExistence type="predicted"/>
<comment type="caution">
    <text evidence="3">The sequence shown here is derived from an EMBL/GenBank/DDBJ whole genome shotgun (WGS) entry which is preliminary data.</text>
</comment>
<feature type="region of interest" description="Disordered" evidence="1">
    <location>
        <begin position="284"/>
        <end position="327"/>
    </location>
</feature>
<gene>
    <name evidence="3" type="ORF">DX912_14035</name>
</gene>
<name>A0A3D8VAR4_9GAMM</name>
<feature type="chain" id="PRO_5017802291" evidence="2">
    <location>
        <begin position="25"/>
        <end position="327"/>
    </location>
</feature>
<dbReference type="PROSITE" id="PS51257">
    <property type="entry name" value="PROKAR_LIPOPROTEIN"/>
    <property type="match status" value="1"/>
</dbReference>